<proteinExistence type="predicted"/>
<dbReference type="AlphaFoldDB" id="A0A4Y2E0L2"/>
<evidence type="ECO:0000313" key="2">
    <source>
        <dbReference type="EMBL" id="GBM21856.1"/>
    </source>
</evidence>
<keyword evidence="1" id="KW-0812">Transmembrane</keyword>
<keyword evidence="3" id="KW-1185">Reference proteome</keyword>
<gene>
    <name evidence="2" type="ORF">AVEN_32846_1</name>
</gene>
<keyword evidence="1" id="KW-0472">Membrane</keyword>
<organism evidence="2 3">
    <name type="scientific">Araneus ventricosus</name>
    <name type="common">Orbweaver spider</name>
    <name type="synonym">Epeira ventricosa</name>
    <dbReference type="NCBI Taxonomy" id="182803"/>
    <lineage>
        <taxon>Eukaryota</taxon>
        <taxon>Metazoa</taxon>
        <taxon>Ecdysozoa</taxon>
        <taxon>Arthropoda</taxon>
        <taxon>Chelicerata</taxon>
        <taxon>Arachnida</taxon>
        <taxon>Araneae</taxon>
        <taxon>Araneomorphae</taxon>
        <taxon>Entelegynae</taxon>
        <taxon>Araneoidea</taxon>
        <taxon>Araneidae</taxon>
        <taxon>Araneus</taxon>
    </lineage>
</organism>
<accession>A0A4Y2E0L2</accession>
<evidence type="ECO:0000256" key="1">
    <source>
        <dbReference type="SAM" id="Phobius"/>
    </source>
</evidence>
<feature type="transmembrane region" description="Helical" evidence="1">
    <location>
        <begin position="27"/>
        <end position="50"/>
    </location>
</feature>
<dbReference type="Proteomes" id="UP000499080">
    <property type="component" value="Unassembled WGS sequence"/>
</dbReference>
<reference evidence="2 3" key="1">
    <citation type="journal article" date="2019" name="Sci. Rep.">
        <title>Orb-weaving spider Araneus ventricosus genome elucidates the spidroin gene catalogue.</title>
        <authorList>
            <person name="Kono N."/>
            <person name="Nakamura H."/>
            <person name="Ohtoshi R."/>
            <person name="Moran D.A.P."/>
            <person name="Shinohara A."/>
            <person name="Yoshida Y."/>
            <person name="Fujiwara M."/>
            <person name="Mori M."/>
            <person name="Tomita M."/>
            <person name="Arakawa K."/>
        </authorList>
    </citation>
    <scope>NUCLEOTIDE SEQUENCE [LARGE SCALE GENOMIC DNA]</scope>
</reference>
<name>A0A4Y2E0L2_ARAVE</name>
<dbReference type="EMBL" id="BGPR01000468">
    <property type="protein sequence ID" value="GBM21856.1"/>
    <property type="molecule type" value="Genomic_DNA"/>
</dbReference>
<protein>
    <submittedName>
        <fullName evidence="2">Uncharacterized protein</fullName>
    </submittedName>
</protein>
<comment type="caution">
    <text evidence="2">The sequence shown here is derived from an EMBL/GenBank/DDBJ whole genome shotgun (WGS) entry which is preliminary data.</text>
</comment>
<sequence length="166" mass="18195">MTLTTLPSWSPGHLFFKLSSLFSSWDIGLALSSFVLVALCLFLSSTTGLAQSEGLATKIRIDQFFGSSLRHFTPSSVNAREASSKMTDPITASNFNCAVGTMCHVKQYSSSSTTKSCLKDPFMETCDPPITDNTILFCASFERSIIQSILIVFRNDLNSPEIQKKS</sequence>
<keyword evidence="1" id="KW-1133">Transmembrane helix</keyword>
<evidence type="ECO:0000313" key="3">
    <source>
        <dbReference type="Proteomes" id="UP000499080"/>
    </source>
</evidence>